<evidence type="ECO:0000256" key="2">
    <source>
        <dbReference type="SAM" id="MobiDB-lite"/>
    </source>
</evidence>
<dbReference type="InterPro" id="IPR043129">
    <property type="entry name" value="ATPase_NBD"/>
</dbReference>
<dbReference type="OrthoDB" id="3464494at2"/>
<dbReference type="PANTHER" id="PTHR18964">
    <property type="entry name" value="ROK (REPRESSOR, ORF, KINASE) FAMILY"/>
    <property type="match status" value="1"/>
</dbReference>
<name>A0A1H5M6P8_9MICO</name>
<dbReference type="SUPFAM" id="SSF46785">
    <property type="entry name" value="Winged helix' DNA-binding domain"/>
    <property type="match status" value="1"/>
</dbReference>
<dbReference type="Pfam" id="PF00480">
    <property type="entry name" value="ROK"/>
    <property type="match status" value="1"/>
</dbReference>
<gene>
    <name evidence="3" type="ORF">SAMN04488554_3176</name>
</gene>
<evidence type="ECO:0000313" key="4">
    <source>
        <dbReference type="Proteomes" id="UP000199220"/>
    </source>
</evidence>
<evidence type="ECO:0000256" key="1">
    <source>
        <dbReference type="ARBA" id="ARBA00006479"/>
    </source>
</evidence>
<dbReference type="GO" id="GO:0016301">
    <property type="term" value="F:kinase activity"/>
    <property type="evidence" value="ECO:0007669"/>
    <property type="project" value="UniProtKB-KW"/>
</dbReference>
<feature type="region of interest" description="Disordered" evidence="2">
    <location>
        <begin position="1"/>
        <end position="28"/>
    </location>
</feature>
<dbReference type="InterPro" id="IPR036388">
    <property type="entry name" value="WH-like_DNA-bd_sf"/>
</dbReference>
<keyword evidence="4" id="KW-1185">Reference proteome</keyword>
<dbReference type="STRING" id="648782.SAMN04488554_3176"/>
<dbReference type="SUPFAM" id="SSF53067">
    <property type="entry name" value="Actin-like ATPase domain"/>
    <property type="match status" value="1"/>
</dbReference>
<evidence type="ECO:0000313" key="3">
    <source>
        <dbReference type="EMBL" id="SEE84823.1"/>
    </source>
</evidence>
<dbReference type="InterPro" id="IPR000600">
    <property type="entry name" value="ROK"/>
</dbReference>
<dbReference type="EMBL" id="FNTX01000002">
    <property type="protein sequence ID" value="SEE84823.1"/>
    <property type="molecule type" value="Genomic_DNA"/>
</dbReference>
<comment type="similarity">
    <text evidence="1">Belongs to the ROK (NagC/XylR) family.</text>
</comment>
<reference evidence="4" key="1">
    <citation type="submission" date="2016-10" db="EMBL/GenBank/DDBJ databases">
        <authorList>
            <person name="Varghese N."/>
            <person name="Submissions S."/>
        </authorList>
    </citation>
    <scope>NUCLEOTIDE SEQUENCE [LARGE SCALE GENOMIC DNA]</scope>
    <source>
        <strain evidence="4">DSM 21368</strain>
    </source>
</reference>
<dbReference type="RefSeq" id="WP_089774011.1">
    <property type="nucleotide sequence ID" value="NZ_FNTX01000002.1"/>
</dbReference>
<keyword evidence="3" id="KW-0808">Transferase</keyword>
<accession>A0A1H5M6P8</accession>
<dbReference type="PANTHER" id="PTHR18964:SF149">
    <property type="entry name" value="BIFUNCTIONAL UDP-N-ACETYLGLUCOSAMINE 2-EPIMERASE_N-ACETYLMANNOSAMINE KINASE"/>
    <property type="match status" value="1"/>
</dbReference>
<dbReference type="AlphaFoldDB" id="A0A1H5M6P8"/>
<dbReference type="Gene3D" id="3.30.420.40">
    <property type="match status" value="2"/>
</dbReference>
<organism evidence="3 4">
    <name type="scientific">Ruania alba</name>
    <dbReference type="NCBI Taxonomy" id="648782"/>
    <lineage>
        <taxon>Bacteria</taxon>
        <taxon>Bacillati</taxon>
        <taxon>Actinomycetota</taxon>
        <taxon>Actinomycetes</taxon>
        <taxon>Micrococcales</taxon>
        <taxon>Ruaniaceae</taxon>
        <taxon>Ruania</taxon>
    </lineage>
</organism>
<protein>
    <submittedName>
        <fullName evidence="3">Sugar kinase of the NBD/HSP70 family, may contain an N-terminal HTH domain</fullName>
    </submittedName>
</protein>
<keyword evidence="3" id="KW-0418">Kinase</keyword>
<sequence>MSSRDYSGHDAATGAVREQEGRGLDSTTDGLSNLSRLVAVDILVHGAQPRASVGERMGISAATVTRLVRPLLDAGVLVETELLRTPGRGRSAIALDVVPDRYRFVGVKLTRDTLYAVVTDLRAQELGRHSEPLESLDVRDVVAAVTAVVRRFEADAPVPVTAVGVTVGGHVEEDERVANSTYLHWQDVPMRALLEEQGLPRVHLANDVVGLTKVQHWFGAGRGHASFALLTVGVGIGYGLVVNHERVDTRISPISHFPVDPAGPPCPKGHRGCLTAMLTSEAIAASVSVGHRQAVSFEEALILAESGDAVAARTVRDAARGLGRAAAAVATMTGVERIVLSGDGVHLAEIEAESLYEGYREYELGEPEADGQSQPDLVVQPMDFFEWARGAAAVAIQAEFPL</sequence>
<dbReference type="Gene3D" id="1.10.10.10">
    <property type="entry name" value="Winged helix-like DNA-binding domain superfamily/Winged helix DNA-binding domain"/>
    <property type="match status" value="1"/>
</dbReference>
<proteinExistence type="inferred from homology"/>
<dbReference type="InterPro" id="IPR036390">
    <property type="entry name" value="WH_DNA-bd_sf"/>
</dbReference>
<dbReference type="Proteomes" id="UP000199220">
    <property type="component" value="Unassembled WGS sequence"/>
</dbReference>